<evidence type="ECO:0000256" key="10">
    <source>
        <dbReference type="HAMAP-Rule" id="MF_00495"/>
    </source>
</evidence>
<dbReference type="SFLD" id="SFLDG01129">
    <property type="entry name" value="C1.5:_HAD__Beta-PGM__Phosphata"/>
    <property type="match status" value="1"/>
</dbReference>
<accession>A0A1Y0IDB7</accession>
<evidence type="ECO:0000256" key="2">
    <source>
        <dbReference type="ARBA" id="ARBA00001946"/>
    </source>
</evidence>
<dbReference type="EC" id="3.1.3.18" evidence="5 10"/>
<dbReference type="CDD" id="cd16417">
    <property type="entry name" value="HAD_PGPase"/>
    <property type="match status" value="1"/>
</dbReference>
<dbReference type="FunFam" id="3.40.50.1000:FF:000022">
    <property type="entry name" value="Phosphoglycolate phosphatase"/>
    <property type="match status" value="1"/>
</dbReference>
<dbReference type="SFLD" id="SFLDG01135">
    <property type="entry name" value="C1.5.6:_HAD__Beta-PGM__Phospha"/>
    <property type="match status" value="1"/>
</dbReference>
<dbReference type="InterPro" id="IPR050155">
    <property type="entry name" value="HAD-like_hydrolase_sf"/>
</dbReference>
<comment type="cofactor">
    <cofactor evidence="2 10">
        <name>Mg(2+)</name>
        <dbReference type="ChEBI" id="CHEBI:18420"/>
    </cofactor>
</comment>
<dbReference type="InterPro" id="IPR023214">
    <property type="entry name" value="HAD_sf"/>
</dbReference>
<evidence type="ECO:0000313" key="12">
    <source>
        <dbReference type="Proteomes" id="UP000196027"/>
    </source>
</evidence>
<dbReference type="PANTHER" id="PTHR43434:SF1">
    <property type="entry name" value="PHOSPHOGLYCOLATE PHOSPHATASE"/>
    <property type="match status" value="1"/>
</dbReference>
<evidence type="ECO:0000256" key="3">
    <source>
        <dbReference type="ARBA" id="ARBA00004818"/>
    </source>
</evidence>
<evidence type="ECO:0000256" key="4">
    <source>
        <dbReference type="ARBA" id="ARBA00006171"/>
    </source>
</evidence>
<dbReference type="GO" id="GO:0006281">
    <property type="term" value="P:DNA repair"/>
    <property type="evidence" value="ECO:0007669"/>
    <property type="project" value="TreeGrafter"/>
</dbReference>
<keyword evidence="9 10" id="KW-0119">Carbohydrate metabolism</keyword>
<evidence type="ECO:0000256" key="7">
    <source>
        <dbReference type="ARBA" id="ARBA00022801"/>
    </source>
</evidence>
<dbReference type="GO" id="GO:0005975">
    <property type="term" value="P:carbohydrate metabolic process"/>
    <property type="evidence" value="ECO:0007669"/>
    <property type="project" value="InterPro"/>
</dbReference>
<gene>
    <name evidence="11" type="ORF">OLMES_4531</name>
</gene>
<keyword evidence="6 10" id="KW-0479">Metal-binding</keyword>
<dbReference type="GO" id="GO:0046295">
    <property type="term" value="P:glycolate biosynthetic process"/>
    <property type="evidence" value="ECO:0007669"/>
    <property type="project" value="UniProtKB-UniRule"/>
</dbReference>
<keyword evidence="7 10" id="KW-0378">Hydrolase</keyword>
<keyword evidence="8 10" id="KW-0460">Magnesium</keyword>
<dbReference type="Gene3D" id="3.40.50.1000">
    <property type="entry name" value="HAD superfamily/HAD-like"/>
    <property type="match status" value="1"/>
</dbReference>
<dbReference type="Pfam" id="PF13419">
    <property type="entry name" value="HAD_2"/>
    <property type="match status" value="1"/>
</dbReference>
<dbReference type="GO" id="GO:0005829">
    <property type="term" value="C:cytosol"/>
    <property type="evidence" value="ECO:0007669"/>
    <property type="project" value="TreeGrafter"/>
</dbReference>
<evidence type="ECO:0000256" key="9">
    <source>
        <dbReference type="ARBA" id="ARBA00023277"/>
    </source>
</evidence>
<dbReference type="GO" id="GO:0046872">
    <property type="term" value="F:metal ion binding"/>
    <property type="evidence" value="ECO:0007669"/>
    <property type="project" value="UniProtKB-KW"/>
</dbReference>
<dbReference type="PANTHER" id="PTHR43434">
    <property type="entry name" value="PHOSPHOGLYCOLATE PHOSPHATASE"/>
    <property type="match status" value="1"/>
</dbReference>
<comment type="function">
    <text evidence="10">Specifically catalyzes the dephosphorylation of 2-phosphoglycolate. Is involved in the dissimilation of the intracellular 2-phosphoglycolate formed during the DNA repair of 3'-phosphoglycolate ends, a major class of DNA lesions induced by oxidative stress.</text>
</comment>
<protein>
    <recommendedName>
        <fullName evidence="5 10">Phosphoglycolate phosphatase</fullName>
        <shortName evidence="10">PGP</shortName>
        <shortName evidence="10">PGPase</shortName>
        <ecNumber evidence="5 10">3.1.3.18</ecNumber>
    </recommendedName>
</protein>
<name>A0A1Y0IDB7_9GAMM</name>
<feature type="binding site" evidence="10">
    <location>
        <position position="28"/>
    </location>
    <ligand>
        <name>Mg(2+)</name>
        <dbReference type="ChEBI" id="CHEBI:18420"/>
    </ligand>
</feature>
<evidence type="ECO:0000256" key="6">
    <source>
        <dbReference type="ARBA" id="ARBA00022723"/>
    </source>
</evidence>
<dbReference type="InterPro" id="IPR023198">
    <property type="entry name" value="PGP-like_dom2"/>
</dbReference>
<feature type="binding site" evidence="10">
    <location>
        <position position="26"/>
    </location>
    <ligand>
        <name>Mg(2+)</name>
        <dbReference type="ChEBI" id="CHEBI:18420"/>
    </ligand>
</feature>
<dbReference type="Gene3D" id="1.10.150.240">
    <property type="entry name" value="Putative phosphatase, domain 2"/>
    <property type="match status" value="1"/>
</dbReference>
<comment type="catalytic activity">
    <reaction evidence="1 10">
        <text>2-phosphoglycolate + H2O = glycolate + phosphate</text>
        <dbReference type="Rhea" id="RHEA:14369"/>
        <dbReference type="ChEBI" id="CHEBI:15377"/>
        <dbReference type="ChEBI" id="CHEBI:29805"/>
        <dbReference type="ChEBI" id="CHEBI:43474"/>
        <dbReference type="ChEBI" id="CHEBI:58033"/>
        <dbReference type="EC" id="3.1.3.18"/>
    </reaction>
</comment>
<feature type="active site" description="Nucleophile" evidence="10">
    <location>
        <position position="26"/>
    </location>
</feature>
<sequence length="233" mass="25271">MTQAEQNTGTHNSTIELQSYDLIMFDLDGTLVDSVPDLSNAMDATLNQHGLPSAGVERVRDWVGNGAAKLVSRGLAWAKQCTEDELARALFDEVYLSFLEHYGRTNGQYARLYEGVLPLLTQLKGNIPLAVVTNKPMAFTTPLLNALGIDHYFAHVAGGDSFPEKKPHPQPLQEIINAANAQNPVMIGDSISDVKAARAANIPVVCVSYGYNHGQDIRLSNPDLVIDSLASLL</sequence>
<evidence type="ECO:0000256" key="1">
    <source>
        <dbReference type="ARBA" id="ARBA00000830"/>
    </source>
</evidence>
<dbReference type="InterPro" id="IPR006439">
    <property type="entry name" value="HAD-SF_hydro_IA"/>
</dbReference>
<dbReference type="NCBIfam" id="TIGR01449">
    <property type="entry name" value="PGP_bact"/>
    <property type="match status" value="1"/>
</dbReference>
<dbReference type="InterPro" id="IPR036412">
    <property type="entry name" value="HAD-like_sf"/>
</dbReference>
<comment type="similarity">
    <text evidence="4 10">Belongs to the HAD-like hydrolase superfamily. CbbY/CbbZ/Gph/YieH family.</text>
</comment>
<reference evidence="11 12" key="1">
    <citation type="submission" date="2017-05" db="EMBL/GenBank/DDBJ databases">
        <title>Genomic insights into alkan degradation activity of Oleiphilus messinensis.</title>
        <authorList>
            <person name="Kozyavkin S.A."/>
            <person name="Slesarev A.I."/>
            <person name="Golyshin P.N."/>
            <person name="Korzhenkov A."/>
            <person name="Golyshina O.N."/>
            <person name="Toshchakov S.V."/>
        </authorList>
    </citation>
    <scope>NUCLEOTIDE SEQUENCE [LARGE SCALE GENOMIC DNA]</scope>
    <source>
        <strain evidence="11 12">ME102</strain>
    </source>
</reference>
<dbReference type="HAMAP" id="MF_00495">
    <property type="entry name" value="GPH_hydrolase_bact"/>
    <property type="match status" value="1"/>
</dbReference>
<keyword evidence="12" id="KW-1185">Reference proteome</keyword>
<feature type="binding site" evidence="10">
    <location>
        <position position="189"/>
    </location>
    <ligand>
        <name>Mg(2+)</name>
        <dbReference type="ChEBI" id="CHEBI:18420"/>
    </ligand>
</feature>
<dbReference type="SFLD" id="SFLDS00003">
    <property type="entry name" value="Haloacid_Dehalogenase"/>
    <property type="match status" value="1"/>
</dbReference>
<dbReference type="EMBL" id="CP021425">
    <property type="protein sequence ID" value="ARU58527.1"/>
    <property type="molecule type" value="Genomic_DNA"/>
</dbReference>
<proteinExistence type="inferred from homology"/>
<evidence type="ECO:0000313" key="11">
    <source>
        <dbReference type="EMBL" id="ARU58527.1"/>
    </source>
</evidence>
<dbReference type="RefSeq" id="WP_232465180.1">
    <property type="nucleotide sequence ID" value="NZ_CP021425.1"/>
</dbReference>
<dbReference type="UniPathway" id="UPA00865">
    <property type="reaction ID" value="UER00834"/>
</dbReference>
<dbReference type="AlphaFoldDB" id="A0A1Y0IDB7"/>
<dbReference type="SUPFAM" id="SSF56784">
    <property type="entry name" value="HAD-like"/>
    <property type="match status" value="1"/>
</dbReference>
<dbReference type="InterPro" id="IPR037512">
    <property type="entry name" value="PGPase_prok"/>
</dbReference>
<dbReference type="GO" id="GO:0008967">
    <property type="term" value="F:phosphoglycolate phosphatase activity"/>
    <property type="evidence" value="ECO:0007669"/>
    <property type="project" value="UniProtKB-UniRule"/>
</dbReference>
<evidence type="ECO:0000256" key="5">
    <source>
        <dbReference type="ARBA" id="ARBA00013078"/>
    </source>
</evidence>
<organism evidence="11 12">
    <name type="scientific">Oleiphilus messinensis</name>
    <dbReference type="NCBI Taxonomy" id="141451"/>
    <lineage>
        <taxon>Bacteria</taxon>
        <taxon>Pseudomonadati</taxon>
        <taxon>Pseudomonadota</taxon>
        <taxon>Gammaproteobacteria</taxon>
        <taxon>Oceanospirillales</taxon>
        <taxon>Oleiphilaceae</taxon>
        <taxon>Oleiphilus</taxon>
    </lineage>
</organism>
<dbReference type="NCBIfam" id="TIGR01549">
    <property type="entry name" value="HAD-SF-IA-v1"/>
    <property type="match status" value="1"/>
</dbReference>
<dbReference type="Proteomes" id="UP000196027">
    <property type="component" value="Chromosome"/>
</dbReference>
<comment type="pathway">
    <text evidence="3 10">Organic acid metabolism; glycolate biosynthesis; glycolate from 2-phosphoglycolate: step 1/1.</text>
</comment>
<dbReference type="KEGG" id="ome:OLMES_4531"/>
<dbReference type="InterPro" id="IPR041492">
    <property type="entry name" value="HAD_2"/>
</dbReference>
<dbReference type="NCBIfam" id="NF009695">
    <property type="entry name" value="PRK13222.1-2"/>
    <property type="match status" value="1"/>
</dbReference>
<evidence type="ECO:0000256" key="8">
    <source>
        <dbReference type="ARBA" id="ARBA00022842"/>
    </source>
</evidence>